<proteinExistence type="predicted"/>
<dbReference type="Gene3D" id="3.10.100.10">
    <property type="entry name" value="Mannose-Binding Protein A, subunit A"/>
    <property type="match status" value="1"/>
</dbReference>
<dbReference type="InterPro" id="IPR016186">
    <property type="entry name" value="C-type_lectin-like/link_sf"/>
</dbReference>
<sequence length="154" mass="17344">MDPDGERTGSSSWAPERSSRRKEFIDDYNIWIGASHMTDWTWVNSGQLLSDTYAPWAVDEPSSSMGHVYMSHADDFLYAVQLGTATNKNYMCEAGQRSETFGIDKLLFDRDESQPLLWALGAPTNKTVSVEHTTNVAKLPNQDENVCLYELSVQ</sequence>
<protein>
    <submittedName>
        <fullName evidence="1">Uncharacterized protein</fullName>
    </submittedName>
</protein>
<evidence type="ECO:0000313" key="2">
    <source>
        <dbReference type="Proteomes" id="UP001208570"/>
    </source>
</evidence>
<accession>A0AAD9MTD7</accession>
<dbReference type="EMBL" id="JAODUP010000840">
    <property type="protein sequence ID" value="KAK2143438.1"/>
    <property type="molecule type" value="Genomic_DNA"/>
</dbReference>
<gene>
    <name evidence="1" type="ORF">LSH36_840g02009</name>
</gene>
<keyword evidence="2" id="KW-1185">Reference proteome</keyword>
<dbReference type="Proteomes" id="UP001208570">
    <property type="component" value="Unassembled WGS sequence"/>
</dbReference>
<comment type="caution">
    <text evidence="1">The sequence shown here is derived from an EMBL/GenBank/DDBJ whole genome shotgun (WGS) entry which is preliminary data.</text>
</comment>
<evidence type="ECO:0000313" key="1">
    <source>
        <dbReference type="EMBL" id="KAK2143438.1"/>
    </source>
</evidence>
<name>A0AAD9MTD7_9ANNE</name>
<reference evidence="1" key="1">
    <citation type="journal article" date="2023" name="Mol. Biol. Evol.">
        <title>Third-Generation Sequencing Reveals the Adaptive Role of the Epigenome in Three Deep-Sea Polychaetes.</title>
        <authorList>
            <person name="Perez M."/>
            <person name="Aroh O."/>
            <person name="Sun Y."/>
            <person name="Lan Y."/>
            <person name="Juniper S.K."/>
            <person name="Young C.R."/>
            <person name="Angers B."/>
            <person name="Qian P.Y."/>
        </authorList>
    </citation>
    <scope>NUCLEOTIDE SEQUENCE</scope>
    <source>
        <strain evidence="1">P08H-3</strain>
    </source>
</reference>
<organism evidence="1 2">
    <name type="scientific">Paralvinella palmiformis</name>
    <dbReference type="NCBI Taxonomy" id="53620"/>
    <lineage>
        <taxon>Eukaryota</taxon>
        <taxon>Metazoa</taxon>
        <taxon>Spiralia</taxon>
        <taxon>Lophotrochozoa</taxon>
        <taxon>Annelida</taxon>
        <taxon>Polychaeta</taxon>
        <taxon>Sedentaria</taxon>
        <taxon>Canalipalpata</taxon>
        <taxon>Terebellida</taxon>
        <taxon>Terebelliformia</taxon>
        <taxon>Alvinellidae</taxon>
        <taxon>Paralvinella</taxon>
    </lineage>
</organism>
<dbReference type="AlphaFoldDB" id="A0AAD9MTD7"/>
<dbReference type="SUPFAM" id="SSF56436">
    <property type="entry name" value="C-type lectin-like"/>
    <property type="match status" value="1"/>
</dbReference>
<dbReference type="InterPro" id="IPR016187">
    <property type="entry name" value="CTDL_fold"/>
</dbReference>